<dbReference type="CDD" id="cd00829">
    <property type="entry name" value="SCP-x_thiolase"/>
    <property type="match status" value="1"/>
</dbReference>
<proteinExistence type="predicted"/>
<dbReference type="InterPro" id="IPR016039">
    <property type="entry name" value="Thiolase-like"/>
</dbReference>
<dbReference type="Gene3D" id="3.40.47.10">
    <property type="match status" value="1"/>
</dbReference>
<dbReference type="RefSeq" id="WP_269604824.1">
    <property type="nucleotide sequence ID" value="NZ_JAPWIJ010000005.1"/>
</dbReference>
<dbReference type="InterPro" id="IPR002155">
    <property type="entry name" value="Thiolase"/>
</dbReference>
<evidence type="ECO:0000313" key="3">
    <source>
        <dbReference type="Proteomes" id="UP001081071"/>
    </source>
</evidence>
<dbReference type="PANTHER" id="PTHR42870">
    <property type="entry name" value="ACETYL-COA C-ACETYLTRANSFERASE"/>
    <property type="match status" value="1"/>
</dbReference>
<dbReference type="PIRSF" id="PIRSF000429">
    <property type="entry name" value="Ac-CoA_Ac_transf"/>
    <property type="match status" value="1"/>
</dbReference>
<dbReference type="EMBL" id="JAPWIJ010000005">
    <property type="protein sequence ID" value="MCZ4519455.1"/>
    <property type="molecule type" value="Genomic_DNA"/>
</dbReference>
<gene>
    <name evidence="2" type="ORF">O4220_13105</name>
</gene>
<dbReference type="InterPro" id="IPR055140">
    <property type="entry name" value="Thiolase_C_2"/>
</dbReference>
<dbReference type="SUPFAM" id="SSF53901">
    <property type="entry name" value="Thiolase-like"/>
    <property type="match status" value="1"/>
</dbReference>
<keyword evidence="3" id="KW-1185">Reference proteome</keyword>
<name>A0ABT4MHD3_9NOCA</name>
<evidence type="ECO:0000313" key="2">
    <source>
        <dbReference type="EMBL" id="MCZ4519455.1"/>
    </source>
</evidence>
<organism evidence="2 3">
    <name type="scientific">Rhodococcus ruber</name>
    <dbReference type="NCBI Taxonomy" id="1830"/>
    <lineage>
        <taxon>Bacteria</taxon>
        <taxon>Bacillati</taxon>
        <taxon>Actinomycetota</taxon>
        <taxon>Actinomycetes</taxon>
        <taxon>Mycobacteriales</taxon>
        <taxon>Nocardiaceae</taxon>
        <taxon>Rhodococcus</taxon>
    </lineage>
</organism>
<feature type="domain" description="Thiolase C-terminal" evidence="1">
    <location>
        <begin position="248"/>
        <end position="382"/>
    </location>
</feature>
<evidence type="ECO:0000259" key="1">
    <source>
        <dbReference type="Pfam" id="PF22691"/>
    </source>
</evidence>
<sequence>MKDHAVISGVGITKSTSPRRQTMSKYELCRLAVDRAIAHSGVSRTDIDTVIIGDIAGFEASSVSAKTIAPHLGLSPLTTVIPISTGGTSGGHLPNQAATLIRGGFAERVLCVAPNTFDGPIDLAAVINTNSPMIMEQPLGMGASHMGAFFPAAYQEAYGISDEDLMYVATKNRLDADHNPYAHVNSSLDTKHADRMVSTPLRLGMTCPVSSGAIALVVTAESLARNESENPLVRISGYGSISDGYLGGKRRDFSKFEVVEIMARRAYREAGILNPLEDFDVAELFNPLAPMEYMMMEAFGLCEYGTAPTLVKNGTTSFGGTLPVNVSGGTVCTNAGLAGQIAPVAHVALQLMGQSVSRQVEGAKRGVAHSAGGTFFQFHTTTLMETVS</sequence>
<dbReference type="Pfam" id="PF22691">
    <property type="entry name" value="Thiolase_C_1"/>
    <property type="match status" value="1"/>
</dbReference>
<accession>A0ABT4MHD3</accession>
<reference evidence="2" key="1">
    <citation type="submission" date="2022-12" db="EMBL/GenBank/DDBJ databases">
        <authorList>
            <person name="Krivoruchko A.V."/>
            <person name="Elkin A."/>
        </authorList>
    </citation>
    <scope>NUCLEOTIDE SEQUENCE</scope>
    <source>
        <strain evidence="2">IEGM 1391</strain>
    </source>
</reference>
<dbReference type="PANTHER" id="PTHR42870:SF1">
    <property type="entry name" value="NON-SPECIFIC LIPID-TRANSFER PROTEIN-LIKE 2"/>
    <property type="match status" value="1"/>
</dbReference>
<protein>
    <submittedName>
        <fullName evidence="2">Thiolase family protein</fullName>
    </submittedName>
</protein>
<dbReference type="Proteomes" id="UP001081071">
    <property type="component" value="Unassembled WGS sequence"/>
</dbReference>
<comment type="caution">
    <text evidence="2">The sequence shown here is derived from an EMBL/GenBank/DDBJ whole genome shotgun (WGS) entry which is preliminary data.</text>
</comment>